<comment type="similarity">
    <text evidence="3 8">Belongs to the TrpF family.</text>
</comment>
<keyword evidence="7 8" id="KW-0413">Isomerase</keyword>
<dbReference type="HAMAP" id="MF_00135">
    <property type="entry name" value="PRAI"/>
    <property type="match status" value="1"/>
</dbReference>
<dbReference type="Gene3D" id="3.20.20.70">
    <property type="entry name" value="Aldolase class I"/>
    <property type="match status" value="1"/>
</dbReference>
<dbReference type="PaxDb" id="523849-OCC_05491"/>
<evidence type="ECO:0000256" key="1">
    <source>
        <dbReference type="ARBA" id="ARBA00001164"/>
    </source>
</evidence>
<organism evidence="10 11">
    <name type="scientific">Thermococcus litoralis (strain ATCC 51850 / DSM 5473 / JCM 8560 / NS-C)</name>
    <dbReference type="NCBI Taxonomy" id="523849"/>
    <lineage>
        <taxon>Archaea</taxon>
        <taxon>Methanobacteriati</taxon>
        <taxon>Methanobacteriota</taxon>
        <taxon>Thermococci</taxon>
        <taxon>Thermococcales</taxon>
        <taxon>Thermococcaceae</taxon>
        <taxon>Thermococcus</taxon>
    </lineage>
</organism>
<dbReference type="PANTHER" id="PTHR42894">
    <property type="entry name" value="N-(5'-PHOSPHORIBOSYL)ANTHRANILATE ISOMERASE"/>
    <property type="match status" value="1"/>
</dbReference>
<dbReference type="UniPathway" id="UPA00035">
    <property type="reaction ID" value="UER00042"/>
</dbReference>
<dbReference type="GeneID" id="16549855"/>
<keyword evidence="4 8" id="KW-0028">Amino-acid biosynthesis</keyword>
<evidence type="ECO:0000259" key="9">
    <source>
        <dbReference type="Pfam" id="PF00697"/>
    </source>
</evidence>
<dbReference type="RefSeq" id="WP_004067974.1">
    <property type="nucleotide sequence ID" value="NC_022084.1"/>
</dbReference>
<evidence type="ECO:0000256" key="6">
    <source>
        <dbReference type="ARBA" id="ARBA00023141"/>
    </source>
</evidence>
<evidence type="ECO:0000313" key="11">
    <source>
        <dbReference type="Proteomes" id="UP000015502"/>
    </source>
</evidence>
<dbReference type="PANTHER" id="PTHR42894:SF1">
    <property type="entry name" value="N-(5'-PHOSPHORIBOSYL)ANTHRANILATE ISOMERASE"/>
    <property type="match status" value="1"/>
</dbReference>
<comment type="catalytic activity">
    <reaction evidence="1 8">
        <text>N-(5-phospho-beta-D-ribosyl)anthranilate = 1-(2-carboxyphenylamino)-1-deoxy-D-ribulose 5-phosphate</text>
        <dbReference type="Rhea" id="RHEA:21540"/>
        <dbReference type="ChEBI" id="CHEBI:18277"/>
        <dbReference type="ChEBI" id="CHEBI:58613"/>
        <dbReference type="EC" id="5.3.1.24"/>
    </reaction>
</comment>
<feature type="domain" description="N-(5'phosphoribosyl) anthranilate isomerase (PRAI)" evidence="9">
    <location>
        <begin position="6"/>
        <end position="202"/>
    </location>
</feature>
<evidence type="ECO:0000256" key="7">
    <source>
        <dbReference type="ARBA" id="ARBA00023235"/>
    </source>
</evidence>
<dbReference type="CDD" id="cd00405">
    <property type="entry name" value="PRAI"/>
    <property type="match status" value="1"/>
</dbReference>
<dbReference type="HOGENOM" id="CLU_076364_2_1_2"/>
<dbReference type="InterPro" id="IPR044643">
    <property type="entry name" value="TrpF_fam"/>
</dbReference>
<dbReference type="GO" id="GO:0000162">
    <property type="term" value="P:L-tryptophan biosynthetic process"/>
    <property type="evidence" value="ECO:0007669"/>
    <property type="project" value="UniProtKB-UniRule"/>
</dbReference>
<keyword evidence="5 8" id="KW-0822">Tryptophan biosynthesis</keyword>
<accession>H3ZMQ4</accession>
<evidence type="ECO:0000256" key="2">
    <source>
        <dbReference type="ARBA" id="ARBA00004664"/>
    </source>
</evidence>
<evidence type="ECO:0000256" key="3">
    <source>
        <dbReference type="ARBA" id="ARBA00007571"/>
    </source>
</evidence>
<dbReference type="NCBIfam" id="NF002304">
    <property type="entry name" value="PRK01222.2-4"/>
    <property type="match status" value="1"/>
</dbReference>
<dbReference type="EMBL" id="CP006670">
    <property type="protein sequence ID" value="EHR78701.1"/>
    <property type="molecule type" value="Genomic_DNA"/>
</dbReference>
<evidence type="ECO:0000256" key="8">
    <source>
        <dbReference type="HAMAP-Rule" id="MF_00135"/>
    </source>
</evidence>
<sequence length="208" mass="23063">MVEFVKICGVKTTDELRLVERYADATGVVVNSRSKRKVPLKTAAELIEMAEIPIYLVSTMKTFPEWVNAVEKTGAEYIQVHSDMHPKAVNRLKDEYGVSIMKAFMVPRESDDPGEDAERLLELIGQYEVDKILLDTGAGSGRRHDYRVSAIIAKEYPIVLAGGLTPENVGEAIKWVKPAEVDVSSGVERNGVKDRVLIEAFMAVVRNG</sequence>
<dbReference type="KEGG" id="tlt:OCC_05491"/>
<dbReference type="Proteomes" id="UP000015502">
    <property type="component" value="Chromosome"/>
</dbReference>
<keyword evidence="11" id="KW-1185">Reference proteome</keyword>
<dbReference type="STRING" id="523849.OCC_05491"/>
<dbReference type="InterPro" id="IPR011060">
    <property type="entry name" value="RibuloseP-bd_barrel"/>
</dbReference>
<dbReference type="EC" id="5.3.1.24" evidence="8"/>
<proteinExistence type="inferred from homology"/>
<dbReference type="InterPro" id="IPR013785">
    <property type="entry name" value="Aldolase_TIM"/>
</dbReference>
<gene>
    <name evidence="8" type="primary">trpF</name>
    <name evidence="10" type="ORF">OCC_05491</name>
</gene>
<dbReference type="OrthoDB" id="27513at2157"/>
<dbReference type="GO" id="GO:0004640">
    <property type="term" value="F:phosphoribosylanthranilate isomerase activity"/>
    <property type="evidence" value="ECO:0007669"/>
    <property type="project" value="UniProtKB-UniRule"/>
</dbReference>
<dbReference type="AlphaFoldDB" id="H3ZMQ4"/>
<dbReference type="SUPFAM" id="SSF51366">
    <property type="entry name" value="Ribulose-phoshate binding barrel"/>
    <property type="match status" value="1"/>
</dbReference>
<protein>
    <recommendedName>
        <fullName evidence="8">N-(5'-phosphoribosyl)anthranilate isomerase</fullName>
        <shortName evidence="8">PRAI</shortName>
        <ecNumber evidence="8">5.3.1.24</ecNumber>
    </recommendedName>
</protein>
<dbReference type="InterPro" id="IPR001240">
    <property type="entry name" value="PRAI_dom"/>
</dbReference>
<evidence type="ECO:0000256" key="4">
    <source>
        <dbReference type="ARBA" id="ARBA00022605"/>
    </source>
</evidence>
<keyword evidence="6 8" id="KW-0057">Aromatic amino acid biosynthesis</keyword>
<evidence type="ECO:0000313" key="10">
    <source>
        <dbReference type="EMBL" id="EHR78701.1"/>
    </source>
</evidence>
<name>H3ZMQ4_THELN</name>
<evidence type="ECO:0000256" key="5">
    <source>
        <dbReference type="ARBA" id="ARBA00022822"/>
    </source>
</evidence>
<reference evidence="10 11" key="1">
    <citation type="journal article" date="2012" name="J. Bacteriol.">
        <title>Genome sequence of the model hyperthermophilic archaeon Thermococcus litoralis NS-C.</title>
        <authorList>
            <person name="Gardner A.F."/>
            <person name="Kumar S."/>
            <person name="Perler F.B."/>
        </authorList>
    </citation>
    <scope>NUCLEOTIDE SEQUENCE [LARGE SCALE GENOMIC DNA]</scope>
    <source>
        <strain evidence="11">ATCC 51850 / DSM 5473 / JCM 8560 / NS-C</strain>
    </source>
</reference>
<dbReference type="Pfam" id="PF00697">
    <property type="entry name" value="PRAI"/>
    <property type="match status" value="1"/>
</dbReference>
<comment type="pathway">
    <text evidence="2 8">Amino-acid biosynthesis; L-tryptophan biosynthesis; L-tryptophan from chorismate: step 3/5.</text>
</comment>